<dbReference type="SUPFAM" id="SSF55486">
    <property type="entry name" value="Metalloproteases ('zincins'), catalytic domain"/>
    <property type="match status" value="1"/>
</dbReference>
<dbReference type="Gene3D" id="1.10.10.1940">
    <property type="match status" value="1"/>
</dbReference>
<dbReference type="Proteomes" id="UP000887575">
    <property type="component" value="Unassembled WGS sequence"/>
</dbReference>
<dbReference type="InterPro" id="IPR006026">
    <property type="entry name" value="Peptidase_Metallo"/>
</dbReference>
<feature type="domain" description="ShKT" evidence="15">
    <location>
        <begin position="605"/>
        <end position="642"/>
    </location>
</feature>
<keyword evidence="4 11" id="KW-0479">Metal-binding</keyword>
<dbReference type="GO" id="GO:0008270">
    <property type="term" value="F:zinc ion binding"/>
    <property type="evidence" value="ECO:0007669"/>
    <property type="project" value="UniProtKB-UniRule"/>
</dbReference>
<reference evidence="18" key="1">
    <citation type="submission" date="2024-02" db="UniProtKB">
        <authorList>
            <consortium name="WormBaseParasite"/>
        </authorList>
    </citation>
    <scope>IDENTIFICATION</scope>
</reference>
<comment type="caution">
    <text evidence="10">Lacks conserved residue(s) required for the propagation of feature annotation.</text>
</comment>
<keyword evidence="5 11" id="KW-0378">Hydrolase</keyword>
<dbReference type="PROSITE" id="PS51670">
    <property type="entry name" value="SHKT"/>
    <property type="match status" value="1"/>
</dbReference>
<evidence type="ECO:0000256" key="2">
    <source>
        <dbReference type="ARBA" id="ARBA00022536"/>
    </source>
</evidence>
<evidence type="ECO:0000259" key="16">
    <source>
        <dbReference type="PROSITE" id="PS51864"/>
    </source>
</evidence>
<keyword evidence="6 11" id="KW-0862">Zinc</keyword>
<dbReference type="PROSITE" id="PS01186">
    <property type="entry name" value="EGF_2"/>
    <property type="match status" value="1"/>
</dbReference>
<keyword evidence="9 10" id="KW-1015">Disulfide bond</keyword>
<dbReference type="Pfam" id="PF01400">
    <property type="entry name" value="Astacin"/>
    <property type="match status" value="1"/>
</dbReference>
<proteinExistence type="predicted"/>
<evidence type="ECO:0000256" key="9">
    <source>
        <dbReference type="ARBA" id="ARBA00023157"/>
    </source>
</evidence>
<feature type="disulfide bond" evidence="10">
    <location>
        <begin position="342"/>
        <end position="352"/>
    </location>
</feature>
<feature type="signal peptide" evidence="12">
    <location>
        <begin position="1"/>
        <end position="21"/>
    </location>
</feature>
<dbReference type="PANTHER" id="PTHR10127">
    <property type="entry name" value="DISCOIDIN, CUB, EGF, LAMININ , AND ZINC METALLOPROTEASE DOMAIN CONTAINING"/>
    <property type="match status" value="1"/>
</dbReference>
<evidence type="ECO:0000256" key="4">
    <source>
        <dbReference type="ARBA" id="ARBA00022723"/>
    </source>
</evidence>
<dbReference type="EC" id="3.4.24.-" evidence="12"/>
<feature type="binding site" evidence="11">
    <location>
        <position position="250"/>
    </location>
    <ligand>
        <name>Zn(2+)</name>
        <dbReference type="ChEBI" id="CHEBI:29105"/>
        <note>catalytic</note>
    </ligand>
</feature>
<dbReference type="SMART" id="SM00254">
    <property type="entry name" value="ShKT"/>
    <property type="match status" value="2"/>
</dbReference>
<feature type="domain" description="CUB" evidence="13">
    <location>
        <begin position="384"/>
        <end position="499"/>
    </location>
</feature>
<protein>
    <recommendedName>
        <fullName evidence="12">Metalloendopeptidase</fullName>
        <ecNumber evidence="12">3.4.24.-</ecNumber>
    </recommendedName>
</protein>
<feature type="active site" evidence="11">
    <location>
        <position position="251"/>
    </location>
</feature>
<keyword evidence="3 11" id="KW-0645">Protease</keyword>
<feature type="binding site" evidence="11">
    <location>
        <position position="254"/>
    </location>
    <ligand>
        <name>Zn(2+)</name>
        <dbReference type="ChEBI" id="CHEBI:29105"/>
        <note>catalytic</note>
    </ligand>
</feature>
<dbReference type="PRINTS" id="PR00480">
    <property type="entry name" value="ASTACIN"/>
</dbReference>
<dbReference type="PROSITE" id="PS51864">
    <property type="entry name" value="ASTACIN"/>
    <property type="match status" value="1"/>
</dbReference>
<dbReference type="PROSITE" id="PS01180">
    <property type="entry name" value="CUB"/>
    <property type="match status" value="1"/>
</dbReference>
<dbReference type="GO" id="GO:0004222">
    <property type="term" value="F:metalloendopeptidase activity"/>
    <property type="evidence" value="ECO:0007669"/>
    <property type="project" value="UniProtKB-UniRule"/>
</dbReference>
<sequence>MSSQLFHVSLLFLLAVCCVESIGLGRIQGKLPFIKHKWGMLSKEKINEFKQSFGRATNVDRFLMALDRMNTARRDYKPTDAEKAEWAAKLKHLQNYVRSPRLPNEKTIDEINQAAGLAESLYGGDMKLTDAQVDALLGEFVDDDEVEGQVETREKRQAYYDGGYPYITWGTTFYYYFDENYAPAKQTVARMAIAFWANVTCINFVEDENAPNRVRFYLGTLCNSNVGMVGGEQSIQLTEGCANNFRNAAHEIAHALGFFHIMSRFDRNDSITVYLDNTSNTSNYNYGIPYDYGSLMQYDETAFSIDGTTKTMMAKVIPYQNVMGGNQVSFYDISMMNEHYQCKQFCPTGATCVNGGFRDSKNCNICFCPSGWGGPTCSDRAPGCGATLTATTTLQTQNWTIGTANVENPTFETCSFLIKAPAGNKVEVVIKALTSDKCTAGCTQKSIEVKGSSDHRLTGLRYCCIEDVGKKIISEGHIVPVIINNRYRISSYSFTYRSVSASTTSTVTTSQMPYASATYDSPTNPSTTTSKPATTTQKAACVDKSFCAQWIADYNYCDEPTYGAAQKKENCPVSCKMCSDQIWPAPTTKTSTTTTKAPTTTTTTCTDKTGCPGWIADLNFCESTEYSTQTKKDYCPVSCGLCDGVQTTSKKTTTTPLTACQRCTKNVDEIYNEKYYAKLGTPAYRYSNDPANNNCLIADWFCRVNAPETTAVFELWQGESYTENLYGYREDGKSSIGYNSTIAGGDYRPFVCNDDEQWSFDGVTDFKLDCFAPDD</sequence>
<dbReference type="SUPFAM" id="SSF49854">
    <property type="entry name" value="Spermadhesin, CUB domain"/>
    <property type="match status" value="1"/>
</dbReference>
<feature type="chain" id="PRO_5041784563" description="Metalloendopeptidase" evidence="12">
    <location>
        <begin position="22"/>
        <end position="775"/>
    </location>
</feature>
<dbReference type="WBParaSite" id="MBELARI_LOCUS5147">
    <property type="protein sequence ID" value="MBELARI_LOCUS5147"/>
    <property type="gene ID" value="MBELARI_LOCUS5147"/>
</dbReference>
<dbReference type="InterPro" id="IPR024079">
    <property type="entry name" value="MetalloPept_cat_dom_sf"/>
</dbReference>
<feature type="binding site" evidence="11">
    <location>
        <position position="260"/>
    </location>
    <ligand>
        <name>Zn(2+)</name>
        <dbReference type="ChEBI" id="CHEBI:29105"/>
        <note>catalytic</note>
    </ligand>
</feature>
<feature type="disulfide bond" evidence="10">
    <location>
        <begin position="368"/>
        <end position="377"/>
    </location>
</feature>
<evidence type="ECO:0000256" key="1">
    <source>
        <dbReference type="ARBA" id="ARBA00002657"/>
    </source>
</evidence>
<organism evidence="17 18">
    <name type="scientific">Mesorhabditis belari</name>
    <dbReference type="NCBI Taxonomy" id="2138241"/>
    <lineage>
        <taxon>Eukaryota</taxon>
        <taxon>Metazoa</taxon>
        <taxon>Ecdysozoa</taxon>
        <taxon>Nematoda</taxon>
        <taxon>Chromadorea</taxon>
        <taxon>Rhabditida</taxon>
        <taxon>Rhabditina</taxon>
        <taxon>Rhabditomorpha</taxon>
        <taxon>Rhabditoidea</taxon>
        <taxon>Rhabditidae</taxon>
        <taxon>Mesorhabditinae</taxon>
        <taxon>Mesorhabditis</taxon>
    </lineage>
</organism>
<dbReference type="InterPro" id="IPR001506">
    <property type="entry name" value="Peptidase_M12A"/>
</dbReference>
<evidence type="ECO:0000256" key="6">
    <source>
        <dbReference type="ARBA" id="ARBA00022833"/>
    </source>
</evidence>
<dbReference type="InterPro" id="IPR003582">
    <property type="entry name" value="ShKT_dom"/>
</dbReference>
<dbReference type="GO" id="GO:0006508">
    <property type="term" value="P:proteolysis"/>
    <property type="evidence" value="ECO:0007669"/>
    <property type="project" value="UniProtKB-KW"/>
</dbReference>
<dbReference type="PROSITE" id="PS00022">
    <property type="entry name" value="EGF_1"/>
    <property type="match status" value="1"/>
</dbReference>
<dbReference type="PANTHER" id="PTHR10127:SF793">
    <property type="entry name" value="ZINC METALLOPROTEINASE NAS-31"/>
    <property type="match status" value="1"/>
</dbReference>
<evidence type="ECO:0000256" key="8">
    <source>
        <dbReference type="ARBA" id="ARBA00023145"/>
    </source>
</evidence>
<evidence type="ECO:0000313" key="17">
    <source>
        <dbReference type="Proteomes" id="UP000887575"/>
    </source>
</evidence>
<evidence type="ECO:0000259" key="14">
    <source>
        <dbReference type="PROSITE" id="PS50026"/>
    </source>
</evidence>
<evidence type="ECO:0000313" key="18">
    <source>
        <dbReference type="WBParaSite" id="MBELARI_LOCUS5147"/>
    </source>
</evidence>
<evidence type="ECO:0000256" key="7">
    <source>
        <dbReference type="ARBA" id="ARBA00023049"/>
    </source>
</evidence>
<dbReference type="SMART" id="SM00235">
    <property type="entry name" value="ZnMc"/>
    <property type="match status" value="1"/>
</dbReference>
<evidence type="ECO:0000259" key="13">
    <source>
        <dbReference type="PROSITE" id="PS01180"/>
    </source>
</evidence>
<evidence type="ECO:0000256" key="12">
    <source>
        <dbReference type="RuleBase" id="RU361183"/>
    </source>
</evidence>
<dbReference type="InterPro" id="IPR034035">
    <property type="entry name" value="Astacin-like_dom"/>
</dbReference>
<keyword evidence="12" id="KW-0732">Signal</keyword>
<dbReference type="CDD" id="cd04280">
    <property type="entry name" value="ZnMc_astacin_like"/>
    <property type="match status" value="1"/>
</dbReference>
<keyword evidence="7 11" id="KW-0482">Metalloprotease</keyword>
<keyword evidence="8" id="KW-0865">Zymogen</keyword>
<feature type="domain" description="Peptidase M12A" evidence="16">
    <location>
        <begin position="157"/>
        <end position="343"/>
    </location>
</feature>
<evidence type="ECO:0000259" key="15">
    <source>
        <dbReference type="PROSITE" id="PS51670"/>
    </source>
</evidence>
<evidence type="ECO:0000256" key="11">
    <source>
        <dbReference type="PROSITE-ProRule" id="PRU01211"/>
    </source>
</evidence>
<comment type="cofactor">
    <cofactor evidence="11 12">
        <name>Zn(2+)</name>
        <dbReference type="ChEBI" id="CHEBI:29105"/>
    </cofactor>
    <text evidence="11 12">Binds 1 zinc ion per subunit.</text>
</comment>
<dbReference type="InterPro" id="IPR000859">
    <property type="entry name" value="CUB_dom"/>
</dbReference>
<dbReference type="AlphaFoldDB" id="A0AAF3FEC2"/>
<dbReference type="Gene3D" id="3.40.390.10">
    <property type="entry name" value="Collagenase (Catalytic Domain)"/>
    <property type="match status" value="1"/>
</dbReference>
<comment type="function">
    <text evidence="1">Metalloprotease.</text>
</comment>
<dbReference type="PROSITE" id="PS50026">
    <property type="entry name" value="EGF_3"/>
    <property type="match status" value="1"/>
</dbReference>
<evidence type="ECO:0000256" key="3">
    <source>
        <dbReference type="ARBA" id="ARBA00022670"/>
    </source>
</evidence>
<dbReference type="InterPro" id="IPR035914">
    <property type="entry name" value="Sperma_CUB_dom_sf"/>
</dbReference>
<evidence type="ECO:0000256" key="5">
    <source>
        <dbReference type="ARBA" id="ARBA00022801"/>
    </source>
</evidence>
<evidence type="ECO:0000256" key="10">
    <source>
        <dbReference type="PROSITE-ProRule" id="PRU00076"/>
    </source>
</evidence>
<name>A0AAF3FEC2_9BILA</name>
<dbReference type="SMART" id="SM00042">
    <property type="entry name" value="CUB"/>
    <property type="match status" value="1"/>
</dbReference>
<accession>A0AAF3FEC2</accession>
<feature type="domain" description="EGF-like" evidence="14">
    <location>
        <begin position="338"/>
        <end position="378"/>
    </location>
</feature>
<dbReference type="InterPro" id="IPR000742">
    <property type="entry name" value="EGF"/>
</dbReference>
<keyword evidence="2 10" id="KW-0245">EGF-like domain</keyword>
<keyword evidence="17" id="KW-1185">Reference proteome</keyword>